<evidence type="ECO:0000256" key="2">
    <source>
        <dbReference type="ARBA" id="ARBA00010581"/>
    </source>
</evidence>
<comment type="similarity">
    <text evidence="2 8">Belongs to the cytochrome c oxidase subunit 3 family.</text>
</comment>
<keyword evidence="6 9" id="KW-1133">Transmembrane helix</keyword>
<evidence type="ECO:0000256" key="9">
    <source>
        <dbReference type="SAM" id="Phobius"/>
    </source>
</evidence>
<keyword evidence="4 8" id="KW-0812">Transmembrane</keyword>
<geneLocation type="mitochondrion" evidence="11"/>
<gene>
    <name evidence="11" type="primary">COX3</name>
</gene>
<dbReference type="GO" id="GO:0005739">
    <property type="term" value="C:mitochondrion"/>
    <property type="evidence" value="ECO:0007669"/>
    <property type="project" value="TreeGrafter"/>
</dbReference>
<keyword evidence="7 9" id="KW-0472">Membrane</keyword>
<evidence type="ECO:0000259" key="10">
    <source>
        <dbReference type="PROSITE" id="PS50253"/>
    </source>
</evidence>
<dbReference type="EMBL" id="AP017700">
    <property type="protein sequence ID" value="BAV82862.1"/>
    <property type="molecule type" value="Genomic_DNA"/>
</dbReference>
<evidence type="ECO:0000256" key="7">
    <source>
        <dbReference type="ARBA" id="ARBA00023136"/>
    </source>
</evidence>
<organism evidence="11">
    <name type="scientific">Thelazia callipaeda</name>
    <name type="common">Oriental eyeworm</name>
    <name type="synonym">Parasitic nematode</name>
    <dbReference type="NCBI Taxonomy" id="103827"/>
    <lineage>
        <taxon>Eukaryota</taxon>
        <taxon>Metazoa</taxon>
        <taxon>Ecdysozoa</taxon>
        <taxon>Nematoda</taxon>
        <taxon>Chromadorea</taxon>
        <taxon>Rhabditida</taxon>
        <taxon>Spirurina</taxon>
        <taxon>Spiruromorpha</taxon>
        <taxon>Thelazioidea</taxon>
        <taxon>Thelaziidae</taxon>
        <taxon>Thelazia</taxon>
    </lineage>
</organism>
<evidence type="ECO:0000256" key="3">
    <source>
        <dbReference type="ARBA" id="ARBA00015944"/>
    </source>
</evidence>
<dbReference type="InterPro" id="IPR035973">
    <property type="entry name" value="Cyt_c_oxidase_su3-like_sf"/>
</dbReference>
<dbReference type="InterPro" id="IPR000298">
    <property type="entry name" value="Cyt_c_oxidase-like_su3"/>
</dbReference>
<protein>
    <recommendedName>
        <fullName evidence="3 8">Cytochrome c oxidase subunit 3</fullName>
    </recommendedName>
</protein>
<feature type="transmembrane region" description="Helical" evidence="9">
    <location>
        <begin position="240"/>
        <end position="259"/>
    </location>
</feature>
<sequence>MVFLKFRKCHKMVFSYYPFLVCIGVLGLDIGLLLFMKLGVFLGFFICFLYIFLLFFLWVKDVILEDLSGQYTLWDYRMFIQGFHLFLFSELTLFFTLFWTFFDASLNPLSWLGCGWSPQGILSPSYLGLNALASSFLMMNSQILKLSRRFLFINIDFCEVLMILCIFIGGGFVCFQFFEYNNNPFTFSDSVHGSIFYTGTGLHGMHVFVGVCFLVINLIRLKFFHFNWFQTQAYDMCIDYWRFLEWMWGIMFCLLYIWGS</sequence>
<dbReference type="AlphaFoldDB" id="A0A1E1GJ19"/>
<dbReference type="PROSITE" id="PS50253">
    <property type="entry name" value="COX3"/>
    <property type="match status" value="1"/>
</dbReference>
<dbReference type="Pfam" id="PF00510">
    <property type="entry name" value="COX3"/>
    <property type="match status" value="1"/>
</dbReference>
<evidence type="ECO:0000256" key="6">
    <source>
        <dbReference type="ARBA" id="ARBA00022989"/>
    </source>
</evidence>
<dbReference type="Gene3D" id="1.10.287.70">
    <property type="match status" value="1"/>
</dbReference>
<accession>A0A1E1GJ19</accession>
<comment type="function">
    <text evidence="8">Component of the cytochrome c oxidase, the last enzyme in the mitochondrial electron transport chain which drives oxidative phosphorylation. The respiratory chain contains 3 multisubunit complexes succinate dehydrogenase (complex II, CII), ubiquinol-cytochrome c oxidoreductase (cytochrome b-c1 complex, complex III, CIII) and cytochrome c oxidase (complex IV, CIV), that cooperate to transfer electrons derived from NADH and succinate to molecular oxygen, creating an electrochemical gradient over the inner membrane that drives transmembrane transport and the ATP synthase. Cytochrome c oxidase is the component of the respiratory chain that catalyzes the reduction of oxygen to water. Electrons originating from reduced cytochrome c in the intermembrane space (IMS) are transferred via the dinuclear copper A center (CU(A)) of subunit 2 and heme A of subunit 1 to the active site in subunit 1, a binuclear center (BNC) formed by heme A3 and copper B (CU(B)). The BNC reduces molecular oxygen to 2 water molecules using 4 electrons from cytochrome c in the IMS and 4 protons from the mitochondrial matrix.</text>
</comment>
<dbReference type="InterPro" id="IPR033945">
    <property type="entry name" value="Cyt_c_oxase_su3_dom"/>
</dbReference>
<dbReference type="InterPro" id="IPR013833">
    <property type="entry name" value="Cyt_c_oxidase_su3_a-hlx"/>
</dbReference>
<dbReference type="GO" id="GO:0004129">
    <property type="term" value="F:cytochrome-c oxidase activity"/>
    <property type="evidence" value="ECO:0007669"/>
    <property type="project" value="InterPro"/>
</dbReference>
<evidence type="ECO:0000256" key="1">
    <source>
        <dbReference type="ARBA" id="ARBA00004141"/>
    </source>
</evidence>
<keyword evidence="8 11" id="KW-0496">Mitochondrion</keyword>
<feature type="domain" description="Heme-copper oxidase subunit III family profile" evidence="10">
    <location>
        <begin position="5"/>
        <end position="260"/>
    </location>
</feature>
<feature type="transmembrane region" description="Helical" evidence="9">
    <location>
        <begin position="41"/>
        <end position="59"/>
    </location>
</feature>
<dbReference type="Gene3D" id="1.20.120.80">
    <property type="entry name" value="Cytochrome c oxidase, subunit III, four-helix bundle"/>
    <property type="match status" value="1"/>
</dbReference>
<feature type="transmembrane region" description="Helical" evidence="9">
    <location>
        <begin position="79"/>
        <end position="101"/>
    </location>
</feature>
<dbReference type="GO" id="GO:0016020">
    <property type="term" value="C:membrane"/>
    <property type="evidence" value="ECO:0007669"/>
    <property type="project" value="UniProtKB-SubCell"/>
</dbReference>
<feature type="transmembrane region" description="Helical" evidence="9">
    <location>
        <begin position="12"/>
        <end position="35"/>
    </location>
</feature>
<dbReference type="CDD" id="cd01665">
    <property type="entry name" value="Cyt_c_Oxidase_III"/>
    <property type="match status" value="1"/>
</dbReference>
<dbReference type="GO" id="GO:0006123">
    <property type="term" value="P:mitochondrial electron transport, cytochrome c to oxygen"/>
    <property type="evidence" value="ECO:0007669"/>
    <property type="project" value="TreeGrafter"/>
</dbReference>
<reference evidence="11" key="1">
    <citation type="submission" date="2016-10" db="EMBL/GenBank/DDBJ databases">
        <title>Complete mitochondrial genomes of 50 helminths species.</title>
        <authorList>
            <person name="Kikuchi T."/>
            <person name="Holroyd N."/>
            <person name="Berriman M."/>
        </authorList>
    </citation>
    <scope>NUCLEOTIDE SEQUENCE</scope>
</reference>
<keyword evidence="5" id="KW-1278">Translocase</keyword>
<dbReference type="InterPro" id="IPR024791">
    <property type="entry name" value="Cyt_c/ubiquinol_Oxase_su3"/>
</dbReference>
<name>A0A1E1GJ19_THECL</name>
<evidence type="ECO:0000256" key="5">
    <source>
        <dbReference type="ARBA" id="ARBA00022967"/>
    </source>
</evidence>
<evidence type="ECO:0000256" key="8">
    <source>
        <dbReference type="RuleBase" id="RU003375"/>
    </source>
</evidence>
<feature type="transmembrane region" description="Helical" evidence="9">
    <location>
        <begin position="151"/>
        <end position="178"/>
    </location>
</feature>
<feature type="transmembrane region" description="Helical" evidence="9">
    <location>
        <begin position="198"/>
        <end position="219"/>
    </location>
</feature>
<proteinExistence type="inferred from homology"/>
<dbReference type="PANTHER" id="PTHR11403:SF7">
    <property type="entry name" value="CYTOCHROME C OXIDASE SUBUNIT 3"/>
    <property type="match status" value="1"/>
</dbReference>
<feature type="transmembrane region" description="Helical" evidence="9">
    <location>
        <begin position="121"/>
        <end position="139"/>
    </location>
</feature>
<dbReference type="PANTHER" id="PTHR11403">
    <property type="entry name" value="CYTOCHROME C OXIDASE SUBUNIT III"/>
    <property type="match status" value="1"/>
</dbReference>
<evidence type="ECO:0000256" key="4">
    <source>
        <dbReference type="ARBA" id="ARBA00022692"/>
    </source>
</evidence>
<dbReference type="SUPFAM" id="SSF81452">
    <property type="entry name" value="Cytochrome c oxidase subunit III-like"/>
    <property type="match status" value="1"/>
</dbReference>
<comment type="subcellular location">
    <subcellularLocation>
        <location evidence="1">Membrane</location>
        <topology evidence="1">Multi-pass membrane protein</topology>
    </subcellularLocation>
</comment>
<evidence type="ECO:0000313" key="11">
    <source>
        <dbReference type="EMBL" id="BAV82862.1"/>
    </source>
</evidence>